<dbReference type="Proteomes" id="UP001642406">
    <property type="component" value="Unassembled WGS sequence"/>
</dbReference>
<dbReference type="Pfam" id="PF00171">
    <property type="entry name" value="Aldedh"/>
    <property type="match status" value="1"/>
</dbReference>
<accession>A0ABP0BUV0</accession>
<evidence type="ECO:0000256" key="3">
    <source>
        <dbReference type="ARBA" id="ARBA00024226"/>
    </source>
</evidence>
<feature type="active site" evidence="5">
    <location>
        <position position="250"/>
    </location>
</feature>
<dbReference type="PANTHER" id="PTHR11699">
    <property type="entry name" value="ALDEHYDE DEHYDROGENASE-RELATED"/>
    <property type="match status" value="1"/>
</dbReference>
<protein>
    <recommendedName>
        <fullName evidence="3">aldehyde dehydrogenase (NAD(+))</fullName>
        <ecNumber evidence="3">1.2.1.3</ecNumber>
    </recommendedName>
</protein>
<dbReference type="InterPro" id="IPR015590">
    <property type="entry name" value="Aldehyde_DH_dom"/>
</dbReference>
<evidence type="ECO:0000256" key="6">
    <source>
        <dbReference type="RuleBase" id="RU003345"/>
    </source>
</evidence>
<name>A0ABP0BUV0_9PEZI</name>
<dbReference type="InterPro" id="IPR016162">
    <property type="entry name" value="Ald_DH_N"/>
</dbReference>
<feature type="domain" description="Aldehyde dehydrogenase" evidence="7">
    <location>
        <begin position="18"/>
        <end position="477"/>
    </location>
</feature>
<keyword evidence="2 6" id="KW-0560">Oxidoreductase</keyword>
<dbReference type="SUPFAM" id="SSF53720">
    <property type="entry name" value="ALDH-like"/>
    <property type="match status" value="1"/>
</dbReference>
<dbReference type="PROSITE" id="PS00687">
    <property type="entry name" value="ALDEHYDE_DEHYDR_GLU"/>
    <property type="match status" value="1"/>
</dbReference>
<evidence type="ECO:0000256" key="5">
    <source>
        <dbReference type="PROSITE-ProRule" id="PRU10007"/>
    </source>
</evidence>
<dbReference type="EC" id="1.2.1.3" evidence="3"/>
<dbReference type="EMBL" id="CAWUHC010000041">
    <property type="protein sequence ID" value="CAK7222831.1"/>
    <property type="molecule type" value="Genomic_DNA"/>
</dbReference>
<dbReference type="Gene3D" id="3.40.309.10">
    <property type="entry name" value="Aldehyde Dehydrogenase, Chain A, domain 2"/>
    <property type="match status" value="1"/>
</dbReference>
<proteinExistence type="inferred from homology"/>
<evidence type="ECO:0000256" key="4">
    <source>
        <dbReference type="ARBA" id="ARBA00049194"/>
    </source>
</evidence>
<evidence type="ECO:0000313" key="9">
    <source>
        <dbReference type="Proteomes" id="UP001642406"/>
    </source>
</evidence>
<dbReference type="InterPro" id="IPR016161">
    <property type="entry name" value="Ald_DH/histidinol_DH"/>
</dbReference>
<comment type="similarity">
    <text evidence="1 6">Belongs to the aldehyde dehydrogenase family.</text>
</comment>
<keyword evidence="9" id="KW-1185">Reference proteome</keyword>
<gene>
    <name evidence="8" type="ORF">SBRCBS47491_004996</name>
</gene>
<dbReference type="Gene3D" id="3.40.605.10">
    <property type="entry name" value="Aldehyde Dehydrogenase, Chain A, domain 1"/>
    <property type="match status" value="1"/>
</dbReference>
<sequence>MVVSIAPKLLINGELVEASDKKTFALYNPATREKVADVPEASEQDANAAVAAAKAAFPAWSALDPSVRAGYFKKLADLLRAHSSELAELEASSMGRPINQYFDAFAAAGNFDHYAEAWPQIQGQASLNTPGYVTMTLRQPMGVVAAIIPWNVPLLFLSSKCAPALIAGNTVVLKSSEKAPLTSARVAQLVIEAGFPPGVFNILSGHGLPSGAVLSRHMDVRALSFTGSGRTGRLIQEMAAQSNLKKVTLELGGKSPALIFADADMDKAVEETVNSIQWNSGQVCMANSRIYVERGEAADAYKAAFARKFASVTAGDPLDSKVNHGPQADEVQYKSVMAYIEEGKTAGGTLTTGGNGTLDKTGGYFVEPTVFVDTPETARVMKEEIFGPVVMINTFATEDEAVAAANDTEYGLYASVYTKDIDRAMRIAKALESGYVGVNCTSPATGRDLPFGGYKSSGQGREGWLHSLDNFLETKSVIIKVANL</sequence>
<comment type="caution">
    <text evidence="8">The sequence shown here is derived from an EMBL/GenBank/DDBJ whole genome shotgun (WGS) entry which is preliminary data.</text>
</comment>
<dbReference type="InterPro" id="IPR016163">
    <property type="entry name" value="Ald_DH_C"/>
</dbReference>
<evidence type="ECO:0000313" key="8">
    <source>
        <dbReference type="EMBL" id="CAK7222831.1"/>
    </source>
</evidence>
<evidence type="ECO:0000256" key="2">
    <source>
        <dbReference type="ARBA" id="ARBA00023002"/>
    </source>
</evidence>
<evidence type="ECO:0000256" key="1">
    <source>
        <dbReference type="ARBA" id="ARBA00009986"/>
    </source>
</evidence>
<evidence type="ECO:0000259" key="7">
    <source>
        <dbReference type="Pfam" id="PF00171"/>
    </source>
</evidence>
<organism evidence="8 9">
    <name type="scientific">Sporothrix bragantina</name>
    <dbReference type="NCBI Taxonomy" id="671064"/>
    <lineage>
        <taxon>Eukaryota</taxon>
        <taxon>Fungi</taxon>
        <taxon>Dikarya</taxon>
        <taxon>Ascomycota</taxon>
        <taxon>Pezizomycotina</taxon>
        <taxon>Sordariomycetes</taxon>
        <taxon>Sordariomycetidae</taxon>
        <taxon>Ophiostomatales</taxon>
        <taxon>Ophiostomataceae</taxon>
        <taxon>Sporothrix</taxon>
    </lineage>
</organism>
<dbReference type="InterPro" id="IPR029510">
    <property type="entry name" value="Ald_DH_CS_GLU"/>
</dbReference>
<reference evidence="8 9" key="1">
    <citation type="submission" date="2024-01" db="EMBL/GenBank/DDBJ databases">
        <authorList>
            <person name="Allen C."/>
            <person name="Tagirdzhanova G."/>
        </authorList>
    </citation>
    <scope>NUCLEOTIDE SEQUENCE [LARGE SCALE GENOMIC DNA]</scope>
</reference>
<comment type="catalytic activity">
    <reaction evidence="4">
        <text>an aldehyde + NAD(+) + H2O = a carboxylate + NADH + 2 H(+)</text>
        <dbReference type="Rhea" id="RHEA:16185"/>
        <dbReference type="ChEBI" id="CHEBI:15377"/>
        <dbReference type="ChEBI" id="CHEBI:15378"/>
        <dbReference type="ChEBI" id="CHEBI:17478"/>
        <dbReference type="ChEBI" id="CHEBI:29067"/>
        <dbReference type="ChEBI" id="CHEBI:57540"/>
        <dbReference type="ChEBI" id="CHEBI:57945"/>
        <dbReference type="EC" id="1.2.1.3"/>
    </reaction>
</comment>